<comment type="similarity">
    <text evidence="1 6">Belongs to the sigma-70 factor family. ECF subfamily.</text>
</comment>
<dbReference type="InterPro" id="IPR013325">
    <property type="entry name" value="RNA_pol_sigma_r2"/>
</dbReference>
<evidence type="ECO:0000313" key="10">
    <source>
        <dbReference type="Proteomes" id="UP000307244"/>
    </source>
</evidence>
<keyword evidence="5 6" id="KW-0804">Transcription</keyword>
<dbReference type="PANTHER" id="PTHR43133:SF46">
    <property type="entry name" value="RNA POLYMERASE SIGMA-70 FACTOR ECF SUBFAMILY"/>
    <property type="match status" value="1"/>
</dbReference>
<dbReference type="Pfam" id="PF08281">
    <property type="entry name" value="Sigma70_r4_2"/>
    <property type="match status" value="1"/>
</dbReference>
<dbReference type="GO" id="GO:0003677">
    <property type="term" value="F:DNA binding"/>
    <property type="evidence" value="ECO:0007669"/>
    <property type="project" value="UniProtKB-KW"/>
</dbReference>
<comment type="caution">
    <text evidence="9">The sequence shown here is derived from an EMBL/GenBank/DDBJ whole genome shotgun (WGS) entry which is preliminary data.</text>
</comment>
<evidence type="ECO:0000256" key="4">
    <source>
        <dbReference type="ARBA" id="ARBA00023125"/>
    </source>
</evidence>
<dbReference type="InterPro" id="IPR036388">
    <property type="entry name" value="WH-like_DNA-bd_sf"/>
</dbReference>
<evidence type="ECO:0000256" key="1">
    <source>
        <dbReference type="ARBA" id="ARBA00010641"/>
    </source>
</evidence>
<dbReference type="InterPro" id="IPR013324">
    <property type="entry name" value="RNA_pol_sigma_r3/r4-like"/>
</dbReference>
<name>A0A4U1CNI7_9SPHI</name>
<keyword evidence="10" id="KW-1185">Reference proteome</keyword>
<gene>
    <name evidence="9" type="ORF">FA047_06925</name>
</gene>
<feature type="domain" description="RNA polymerase sigma-70 region 2" evidence="7">
    <location>
        <begin position="29"/>
        <end position="93"/>
    </location>
</feature>
<evidence type="ECO:0000256" key="3">
    <source>
        <dbReference type="ARBA" id="ARBA00023082"/>
    </source>
</evidence>
<reference evidence="9 10" key="1">
    <citation type="submission" date="2019-04" db="EMBL/GenBank/DDBJ databases">
        <title>Pedobacter sp. RP-3-15 sp. nov., isolated from Arctic soil.</title>
        <authorList>
            <person name="Dahal R.H."/>
            <person name="Kim D.-U."/>
        </authorList>
    </citation>
    <scope>NUCLEOTIDE SEQUENCE [LARGE SCALE GENOMIC DNA]</scope>
    <source>
        <strain evidence="9 10">RP-3-15</strain>
    </source>
</reference>
<accession>A0A4U1CNI7</accession>
<evidence type="ECO:0000259" key="7">
    <source>
        <dbReference type="Pfam" id="PF04542"/>
    </source>
</evidence>
<evidence type="ECO:0000259" key="8">
    <source>
        <dbReference type="Pfam" id="PF08281"/>
    </source>
</evidence>
<evidence type="ECO:0000313" key="9">
    <source>
        <dbReference type="EMBL" id="TKC06995.1"/>
    </source>
</evidence>
<dbReference type="SUPFAM" id="SSF88946">
    <property type="entry name" value="Sigma2 domain of RNA polymerase sigma factors"/>
    <property type="match status" value="1"/>
</dbReference>
<dbReference type="InterPro" id="IPR013249">
    <property type="entry name" value="RNA_pol_sigma70_r4_t2"/>
</dbReference>
<protein>
    <recommendedName>
        <fullName evidence="6">RNA polymerase sigma factor</fullName>
    </recommendedName>
</protein>
<dbReference type="Pfam" id="PF04542">
    <property type="entry name" value="Sigma70_r2"/>
    <property type="match status" value="1"/>
</dbReference>
<keyword evidence="2 6" id="KW-0805">Transcription regulation</keyword>
<evidence type="ECO:0000256" key="2">
    <source>
        <dbReference type="ARBA" id="ARBA00023015"/>
    </source>
</evidence>
<keyword evidence="4 6" id="KW-0238">DNA-binding</keyword>
<dbReference type="EMBL" id="SWBQ01000002">
    <property type="protein sequence ID" value="TKC06995.1"/>
    <property type="molecule type" value="Genomic_DNA"/>
</dbReference>
<dbReference type="AlphaFoldDB" id="A0A4U1CNI7"/>
<dbReference type="GO" id="GO:0006352">
    <property type="term" value="P:DNA-templated transcription initiation"/>
    <property type="evidence" value="ECO:0007669"/>
    <property type="project" value="InterPro"/>
</dbReference>
<dbReference type="InterPro" id="IPR014327">
    <property type="entry name" value="RNA_pol_sigma70_bacteroid"/>
</dbReference>
<dbReference type="InterPro" id="IPR000838">
    <property type="entry name" value="RNA_pol_sigma70_ECF_CS"/>
</dbReference>
<dbReference type="InterPro" id="IPR014284">
    <property type="entry name" value="RNA_pol_sigma-70_dom"/>
</dbReference>
<sequence length="198" mass="22634">MEKYSTSSSDQYLKANLIAGKECAFAELHQKYSSSIFNYIKKFVNSAEIAEDLTQEVFIKIWQVRARLHDVQSLKAYLFIIARNHTLNSLKKAFRTDIAMAEVINSFVEERRDTEEDLLSKEYLDYLQKALDTLAPRTREIFMLCREQGKSYDEVAEALGISRNAVKNHMVSSMKILKAAVEKDLGVSLSVLLAILLK</sequence>
<dbReference type="RefSeq" id="WP_136835268.1">
    <property type="nucleotide sequence ID" value="NZ_SWBQ01000002.1"/>
</dbReference>
<dbReference type="InterPro" id="IPR007627">
    <property type="entry name" value="RNA_pol_sigma70_r2"/>
</dbReference>
<dbReference type="InterPro" id="IPR039425">
    <property type="entry name" value="RNA_pol_sigma-70-like"/>
</dbReference>
<proteinExistence type="inferred from homology"/>
<dbReference type="PANTHER" id="PTHR43133">
    <property type="entry name" value="RNA POLYMERASE ECF-TYPE SIGMA FACTO"/>
    <property type="match status" value="1"/>
</dbReference>
<dbReference type="Proteomes" id="UP000307244">
    <property type="component" value="Unassembled WGS sequence"/>
</dbReference>
<dbReference type="OrthoDB" id="659577at2"/>
<dbReference type="Gene3D" id="1.10.10.10">
    <property type="entry name" value="Winged helix-like DNA-binding domain superfamily/Winged helix DNA-binding domain"/>
    <property type="match status" value="1"/>
</dbReference>
<dbReference type="NCBIfam" id="TIGR02985">
    <property type="entry name" value="Sig70_bacteroi1"/>
    <property type="match status" value="1"/>
</dbReference>
<feature type="domain" description="RNA polymerase sigma factor 70 region 4 type 2" evidence="8">
    <location>
        <begin position="125"/>
        <end position="171"/>
    </location>
</feature>
<dbReference type="GO" id="GO:0016987">
    <property type="term" value="F:sigma factor activity"/>
    <property type="evidence" value="ECO:0007669"/>
    <property type="project" value="UniProtKB-KW"/>
</dbReference>
<organism evidence="9 10">
    <name type="scientific">Pedobacter frigoris</name>
    <dbReference type="NCBI Taxonomy" id="2571272"/>
    <lineage>
        <taxon>Bacteria</taxon>
        <taxon>Pseudomonadati</taxon>
        <taxon>Bacteroidota</taxon>
        <taxon>Sphingobacteriia</taxon>
        <taxon>Sphingobacteriales</taxon>
        <taxon>Sphingobacteriaceae</taxon>
        <taxon>Pedobacter</taxon>
    </lineage>
</organism>
<dbReference type="NCBIfam" id="TIGR02937">
    <property type="entry name" value="sigma70-ECF"/>
    <property type="match status" value="1"/>
</dbReference>
<keyword evidence="3 6" id="KW-0731">Sigma factor</keyword>
<dbReference type="SUPFAM" id="SSF88659">
    <property type="entry name" value="Sigma3 and sigma4 domains of RNA polymerase sigma factors"/>
    <property type="match status" value="1"/>
</dbReference>
<dbReference type="Gene3D" id="1.10.1740.10">
    <property type="match status" value="1"/>
</dbReference>
<dbReference type="CDD" id="cd06171">
    <property type="entry name" value="Sigma70_r4"/>
    <property type="match status" value="1"/>
</dbReference>
<evidence type="ECO:0000256" key="5">
    <source>
        <dbReference type="ARBA" id="ARBA00023163"/>
    </source>
</evidence>
<evidence type="ECO:0000256" key="6">
    <source>
        <dbReference type="RuleBase" id="RU000716"/>
    </source>
</evidence>
<dbReference type="PROSITE" id="PS01063">
    <property type="entry name" value="SIGMA70_ECF"/>
    <property type="match status" value="1"/>
</dbReference>